<dbReference type="InterPro" id="IPR019734">
    <property type="entry name" value="TPR_rpt"/>
</dbReference>
<organism evidence="4 5">
    <name type="scientific">Orchesella cincta</name>
    <name type="common">Springtail</name>
    <name type="synonym">Podura cincta</name>
    <dbReference type="NCBI Taxonomy" id="48709"/>
    <lineage>
        <taxon>Eukaryota</taxon>
        <taxon>Metazoa</taxon>
        <taxon>Ecdysozoa</taxon>
        <taxon>Arthropoda</taxon>
        <taxon>Hexapoda</taxon>
        <taxon>Collembola</taxon>
        <taxon>Entomobryomorpha</taxon>
        <taxon>Entomobryoidea</taxon>
        <taxon>Orchesellidae</taxon>
        <taxon>Orchesellinae</taxon>
        <taxon>Orchesella</taxon>
    </lineage>
</organism>
<dbReference type="InterPro" id="IPR008978">
    <property type="entry name" value="HSP20-like_chaperone"/>
</dbReference>
<dbReference type="PANTHER" id="PTHR46492:SF1">
    <property type="entry name" value="DYNEIN AXONEMAL ASSEMBLY FACTOR 4"/>
    <property type="match status" value="1"/>
</dbReference>
<feature type="region of interest" description="Disordered" evidence="2">
    <location>
        <begin position="110"/>
        <end position="136"/>
    </location>
</feature>
<dbReference type="GO" id="GO:0003341">
    <property type="term" value="P:cilium movement"/>
    <property type="evidence" value="ECO:0007669"/>
    <property type="project" value="TreeGrafter"/>
</dbReference>
<dbReference type="PROSITE" id="PS50005">
    <property type="entry name" value="TPR"/>
    <property type="match status" value="1"/>
</dbReference>
<evidence type="ECO:0000313" key="5">
    <source>
        <dbReference type="Proteomes" id="UP000094527"/>
    </source>
</evidence>
<evidence type="ECO:0000256" key="1">
    <source>
        <dbReference type="PROSITE-ProRule" id="PRU00339"/>
    </source>
</evidence>
<dbReference type="SMART" id="SM00028">
    <property type="entry name" value="TPR"/>
    <property type="match status" value="3"/>
</dbReference>
<dbReference type="InterPro" id="IPR052004">
    <property type="entry name" value="Dynein_assembly_factor_4"/>
</dbReference>
<evidence type="ECO:0000256" key="2">
    <source>
        <dbReference type="SAM" id="MobiDB-lite"/>
    </source>
</evidence>
<dbReference type="Proteomes" id="UP000094527">
    <property type="component" value="Unassembled WGS sequence"/>
</dbReference>
<dbReference type="InterPro" id="IPR007052">
    <property type="entry name" value="CS_dom"/>
</dbReference>
<evidence type="ECO:0000259" key="3">
    <source>
        <dbReference type="PROSITE" id="PS51203"/>
    </source>
</evidence>
<dbReference type="Gene3D" id="2.60.40.790">
    <property type="match status" value="1"/>
</dbReference>
<evidence type="ECO:0000313" key="4">
    <source>
        <dbReference type="EMBL" id="ODM97399.1"/>
    </source>
</evidence>
<dbReference type="InterPro" id="IPR011990">
    <property type="entry name" value="TPR-like_helical_dom_sf"/>
</dbReference>
<keyword evidence="1" id="KW-0802">TPR repeat</keyword>
<name>A0A1D2MWG4_ORCCI</name>
<accession>A0A1D2MWG4</accession>
<protein>
    <recommendedName>
        <fullName evidence="3">CS domain-containing protein</fullName>
    </recommendedName>
</protein>
<dbReference type="Gene3D" id="1.25.40.10">
    <property type="entry name" value="Tetratricopeptide repeat domain"/>
    <property type="match status" value="1"/>
</dbReference>
<dbReference type="PANTHER" id="PTHR46492">
    <property type="entry name" value="DYNEIN ASSEMBLY FACTOR 4, AXONEMAL"/>
    <property type="match status" value="1"/>
</dbReference>
<dbReference type="GO" id="GO:0036159">
    <property type="term" value="P:inner dynein arm assembly"/>
    <property type="evidence" value="ECO:0007669"/>
    <property type="project" value="TreeGrafter"/>
</dbReference>
<gene>
    <name evidence="4" type="ORF">Ocin01_09280</name>
</gene>
<feature type="region of interest" description="Disordered" evidence="2">
    <location>
        <begin position="205"/>
        <end position="392"/>
    </location>
</feature>
<feature type="compositionally biased region" description="Basic and acidic residues" evidence="2">
    <location>
        <begin position="111"/>
        <end position="120"/>
    </location>
</feature>
<sequence length="589" mass="67054">MMPIIIKDFEWSENAEWVFITLDMKGVKTGSIDIVSSPTYLKIHWSPFIFEVFLKHKVDDDLGECTFDKSCGKVSLRLKKGECGVSWGQLENKELTKEEKSAKRAAAIEISHQRHEQEKKARQKRQFNRKQASVQDQIRLDSEAKERITQIKNFESQKAVNELNEWASTADLNPNNGCSFVEELSVEEVDHNSRSIISAFAHQHSAANDSGGGRFTECSSPADQNPARDELTPSTKGTFETDAAPEEPSVEKDRRQNNNRIWTEDEVNELPVGVERSQQHYSHQHHQGEPNERSLSNGTSDGNPAISLSAERMSSPMERKEESESGRNICSTGLGPQVAEKSLGLPSRLRDQEHSPRDESRGTPVENRAETEKCDAKNRHSDRRTVQVAKPSSKIENEVIHIRPTVCISVNFTPREFPTPCRESLMVEEQEWLKKQAEARRLSGFVDEDLRPEERNPQWLLDKGLSLMRAESYLGAISAFSLGIRLAPKMPELYVERAGAHLAVKNYHRTVEDCSQALELLTPKVKANEGDRLKCHIRRGDAFRNLEMWEDALTDYKEAIRLKPMSEELISVRDEIQMVLERENKEKVK</sequence>
<dbReference type="OMA" id="ENEVIHI"/>
<dbReference type="SUPFAM" id="SSF49764">
    <property type="entry name" value="HSP20-like chaperones"/>
    <property type="match status" value="1"/>
</dbReference>
<comment type="caution">
    <text evidence="4">The sequence shown here is derived from an EMBL/GenBank/DDBJ whole genome shotgun (WGS) entry which is preliminary data.</text>
</comment>
<dbReference type="OrthoDB" id="348005at2759"/>
<keyword evidence="5" id="KW-1185">Reference proteome</keyword>
<dbReference type="SUPFAM" id="SSF48452">
    <property type="entry name" value="TPR-like"/>
    <property type="match status" value="1"/>
</dbReference>
<dbReference type="EMBL" id="LJIJ01000447">
    <property type="protein sequence ID" value="ODM97399.1"/>
    <property type="molecule type" value="Genomic_DNA"/>
</dbReference>
<dbReference type="STRING" id="48709.A0A1D2MWG4"/>
<feature type="domain" description="CS" evidence="3">
    <location>
        <begin position="4"/>
        <end position="91"/>
    </location>
</feature>
<feature type="compositionally biased region" description="Basic and acidic residues" evidence="2">
    <location>
        <begin position="348"/>
        <end position="385"/>
    </location>
</feature>
<dbReference type="GO" id="GO:0036158">
    <property type="term" value="P:outer dynein arm assembly"/>
    <property type="evidence" value="ECO:0007669"/>
    <property type="project" value="TreeGrafter"/>
</dbReference>
<dbReference type="PROSITE" id="PS51203">
    <property type="entry name" value="CS"/>
    <property type="match status" value="1"/>
</dbReference>
<feature type="repeat" description="TPR" evidence="1">
    <location>
        <begin position="533"/>
        <end position="566"/>
    </location>
</feature>
<feature type="compositionally biased region" description="Polar residues" evidence="2">
    <location>
        <begin position="293"/>
        <end position="302"/>
    </location>
</feature>
<reference evidence="4 5" key="1">
    <citation type="journal article" date="2016" name="Genome Biol. Evol.">
        <title>Gene Family Evolution Reflects Adaptation to Soil Environmental Stressors in the Genome of the Collembolan Orchesella cincta.</title>
        <authorList>
            <person name="Faddeeva-Vakhrusheva A."/>
            <person name="Derks M.F."/>
            <person name="Anvar S.Y."/>
            <person name="Agamennone V."/>
            <person name="Suring W."/>
            <person name="Smit S."/>
            <person name="van Straalen N.M."/>
            <person name="Roelofs D."/>
        </authorList>
    </citation>
    <scope>NUCLEOTIDE SEQUENCE [LARGE SCALE GENOMIC DNA]</scope>
    <source>
        <tissue evidence="4">Mixed pool</tissue>
    </source>
</reference>
<proteinExistence type="predicted"/>
<dbReference type="AlphaFoldDB" id="A0A1D2MWG4"/>